<proteinExistence type="predicted"/>
<dbReference type="EMBL" id="JASNQZ010000015">
    <property type="protein sequence ID" value="KAL0946062.1"/>
    <property type="molecule type" value="Genomic_DNA"/>
</dbReference>
<sequence>MQADEPEVPGNPAVPVVKRSEEFWIEGPGTAVFKVENTLYRLSKVSLMDQSVAFFNMFSLPESESPEGTSADYPIVLQGINAKEWEDMLVSCVVIRWSPKPRPPEYWINILKLASLYQIPHMVIKASYKLPAYNDEVLPPAKRLFLARAYNVPDLVDTGFKSLCHINQPLSLMTNDDIESIGFRAMVILAQTKEKIELLRKKVAITPPDYGNAGHVTECKARQDCWRAWKSAWWDLFGRSINQPSLQAPWIAELWSYEVTLHMKKAVGMHPGCLTKMLELTKKDQSSAKQIHEAIELGITRVKEGIVAM</sequence>
<evidence type="ECO:0000313" key="1">
    <source>
        <dbReference type="EMBL" id="KAL0946062.1"/>
    </source>
</evidence>
<protein>
    <recommendedName>
        <fullName evidence="3">BTB domain-containing protein</fullName>
    </recommendedName>
</protein>
<evidence type="ECO:0000313" key="2">
    <source>
        <dbReference type="Proteomes" id="UP001556367"/>
    </source>
</evidence>
<comment type="caution">
    <text evidence="1">The sequence shown here is derived from an EMBL/GenBank/DDBJ whole genome shotgun (WGS) entry which is preliminary data.</text>
</comment>
<keyword evidence="2" id="KW-1185">Reference proteome</keyword>
<gene>
    <name evidence="1" type="ORF">HGRIS_012335</name>
</gene>
<accession>A0ABR3IS13</accession>
<dbReference type="Proteomes" id="UP001556367">
    <property type="component" value="Unassembled WGS sequence"/>
</dbReference>
<name>A0ABR3IS13_9AGAR</name>
<organism evidence="1 2">
    <name type="scientific">Hohenbuehelia grisea</name>
    <dbReference type="NCBI Taxonomy" id="104357"/>
    <lineage>
        <taxon>Eukaryota</taxon>
        <taxon>Fungi</taxon>
        <taxon>Dikarya</taxon>
        <taxon>Basidiomycota</taxon>
        <taxon>Agaricomycotina</taxon>
        <taxon>Agaricomycetes</taxon>
        <taxon>Agaricomycetidae</taxon>
        <taxon>Agaricales</taxon>
        <taxon>Pleurotineae</taxon>
        <taxon>Pleurotaceae</taxon>
        <taxon>Hohenbuehelia</taxon>
    </lineage>
</organism>
<evidence type="ECO:0008006" key="3">
    <source>
        <dbReference type="Google" id="ProtNLM"/>
    </source>
</evidence>
<reference evidence="2" key="1">
    <citation type="submission" date="2024-06" db="EMBL/GenBank/DDBJ databases">
        <title>Multi-omics analyses provide insights into the biosynthesis of the anticancer antibiotic pleurotin in Hohenbuehelia grisea.</title>
        <authorList>
            <person name="Weaver J.A."/>
            <person name="Alberti F."/>
        </authorList>
    </citation>
    <scope>NUCLEOTIDE SEQUENCE [LARGE SCALE GENOMIC DNA]</scope>
    <source>
        <strain evidence="2">T-177</strain>
    </source>
</reference>